<reference evidence="1" key="1">
    <citation type="submission" date="2023-04" db="EMBL/GenBank/DDBJ databases">
        <title>Black Yeasts Isolated from many extreme environments.</title>
        <authorList>
            <person name="Coleine C."/>
            <person name="Stajich J.E."/>
            <person name="Selbmann L."/>
        </authorList>
    </citation>
    <scope>NUCLEOTIDE SEQUENCE</scope>
    <source>
        <strain evidence="1">CCFEE 5312</strain>
    </source>
</reference>
<evidence type="ECO:0000313" key="2">
    <source>
        <dbReference type="Proteomes" id="UP001271007"/>
    </source>
</evidence>
<organism evidence="1 2">
    <name type="scientific">Extremus antarcticus</name>
    <dbReference type="NCBI Taxonomy" id="702011"/>
    <lineage>
        <taxon>Eukaryota</taxon>
        <taxon>Fungi</taxon>
        <taxon>Dikarya</taxon>
        <taxon>Ascomycota</taxon>
        <taxon>Pezizomycotina</taxon>
        <taxon>Dothideomycetes</taxon>
        <taxon>Dothideomycetidae</taxon>
        <taxon>Mycosphaerellales</taxon>
        <taxon>Extremaceae</taxon>
        <taxon>Extremus</taxon>
    </lineage>
</organism>
<sequence length="74" mass="8477">MVNTTGPEITYDLPKYTMKACNVVVGHTRYPSNCLQPFFLAFTAKSTIRGKEDCWACKHELTKVSEDDDQEESW</sequence>
<proteinExistence type="predicted"/>
<keyword evidence="2" id="KW-1185">Reference proteome</keyword>
<dbReference type="Proteomes" id="UP001271007">
    <property type="component" value="Unassembled WGS sequence"/>
</dbReference>
<evidence type="ECO:0000313" key="1">
    <source>
        <dbReference type="EMBL" id="KAK3046602.1"/>
    </source>
</evidence>
<comment type="caution">
    <text evidence="1">The sequence shown here is derived from an EMBL/GenBank/DDBJ whole genome shotgun (WGS) entry which is preliminary data.</text>
</comment>
<gene>
    <name evidence="1" type="ORF">LTR09_011950</name>
</gene>
<accession>A0AAJ0DBD8</accession>
<protein>
    <submittedName>
        <fullName evidence="1">Uncharacterized protein</fullName>
    </submittedName>
</protein>
<dbReference type="EMBL" id="JAWDJX010000086">
    <property type="protein sequence ID" value="KAK3046602.1"/>
    <property type="molecule type" value="Genomic_DNA"/>
</dbReference>
<name>A0AAJ0DBD8_9PEZI</name>
<dbReference type="AlphaFoldDB" id="A0AAJ0DBD8"/>